<accession>A0A914Y2B8</accession>
<dbReference type="PANTHER" id="PTHR11215:SF1">
    <property type="entry name" value="MYG1 EXONUCLEASE"/>
    <property type="match status" value="1"/>
</dbReference>
<reference evidence="3" key="1">
    <citation type="submission" date="2022-11" db="UniProtKB">
        <authorList>
            <consortium name="WormBaseParasite"/>
        </authorList>
    </citation>
    <scope>IDENTIFICATION</scope>
</reference>
<name>A0A914Y2B8_9BILA</name>
<dbReference type="GO" id="GO:0005737">
    <property type="term" value="C:cytoplasm"/>
    <property type="evidence" value="ECO:0007669"/>
    <property type="project" value="TreeGrafter"/>
</dbReference>
<sequence>MMQFLINFMQNFMKILYKLSSTLNSRVNDLNPAWNEEDTSPDTQFHKAMKIVEEEFFAKVQYTYRSWLPALELIQKAVEQRFDNHPSGKILVLSNGGCPWKEHFFNIESEKALRDQDISYVCYPDNANKWRIQAIPVDDLTAFENRCPLPEAWRGYRDAELSEITGIEGCIFVHSSGFIGGNQTKEGVIKMADKALTMLGKWQQPS</sequence>
<proteinExistence type="inferred from homology"/>
<protein>
    <submittedName>
        <fullName evidence="3">Uncharacterized protein</fullName>
    </submittedName>
</protein>
<dbReference type="AlphaFoldDB" id="A0A914Y2B8"/>
<evidence type="ECO:0000313" key="2">
    <source>
        <dbReference type="Proteomes" id="UP000887577"/>
    </source>
</evidence>
<keyword evidence="2" id="KW-1185">Reference proteome</keyword>
<evidence type="ECO:0000313" key="3">
    <source>
        <dbReference type="WBParaSite" id="PSU_v2.g13598.t1"/>
    </source>
</evidence>
<dbReference type="PANTHER" id="PTHR11215">
    <property type="entry name" value="METAL DEPENDENT HYDROLASE - RELATED"/>
    <property type="match status" value="1"/>
</dbReference>
<dbReference type="Pfam" id="PF03690">
    <property type="entry name" value="MYG1_exonuc"/>
    <property type="match status" value="1"/>
</dbReference>
<dbReference type="WBParaSite" id="PSU_v2.g13598.t1">
    <property type="protein sequence ID" value="PSU_v2.g13598.t1"/>
    <property type="gene ID" value="PSU_v2.g13598"/>
</dbReference>
<evidence type="ECO:0000256" key="1">
    <source>
        <dbReference type="ARBA" id="ARBA00010105"/>
    </source>
</evidence>
<comment type="similarity">
    <text evidence="1">Belongs to the MYG1 family.</text>
</comment>
<dbReference type="InterPro" id="IPR003226">
    <property type="entry name" value="MYG1_exonuclease"/>
</dbReference>
<dbReference type="Proteomes" id="UP000887577">
    <property type="component" value="Unplaced"/>
</dbReference>
<dbReference type="GO" id="GO:0005634">
    <property type="term" value="C:nucleus"/>
    <property type="evidence" value="ECO:0007669"/>
    <property type="project" value="TreeGrafter"/>
</dbReference>
<organism evidence="2 3">
    <name type="scientific">Panagrolaimus superbus</name>
    <dbReference type="NCBI Taxonomy" id="310955"/>
    <lineage>
        <taxon>Eukaryota</taxon>
        <taxon>Metazoa</taxon>
        <taxon>Ecdysozoa</taxon>
        <taxon>Nematoda</taxon>
        <taxon>Chromadorea</taxon>
        <taxon>Rhabditida</taxon>
        <taxon>Tylenchina</taxon>
        <taxon>Panagrolaimomorpha</taxon>
        <taxon>Panagrolaimoidea</taxon>
        <taxon>Panagrolaimidae</taxon>
        <taxon>Panagrolaimus</taxon>
    </lineage>
</organism>